<proteinExistence type="inferred from homology"/>
<protein>
    <submittedName>
        <fullName evidence="7">Aspartic proteinase CDR1-like</fullName>
    </submittedName>
</protein>
<dbReference type="Gramene" id="Jr02_23770_p1">
    <property type="protein sequence ID" value="cds.Jr02_23770_p1"/>
    <property type="gene ID" value="Jr02_23770"/>
</dbReference>
<dbReference type="KEGG" id="jre:108983102"/>
<evidence type="ECO:0000256" key="3">
    <source>
        <dbReference type="ARBA" id="ARBA00022750"/>
    </source>
</evidence>
<dbReference type="GO" id="GO:0006508">
    <property type="term" value="P:proteolysis"/>
    <property type="evidence" value="ECO:0007669"/>
    <property type="project" value="UniProtKB-KW"/>
</dbReference>
<keyword evidence="3" id="KW-0064">Aspartyl protease</keyword>
<dbReference type="PROSITE" id="PS51767">
    <property type="entry name" value="PEPTIDASE_A1"/>
    <property type="match status" value="1"/>
</dbReference>
<evidence type="ECO:0000256" key="1">
    <source>
        <dbReference type="ARBA" id="ARBA00007447"/>
    </source>
</evidence>
<dbReference type="GO" id="GO:0004190">
    <property type="term" value="F:aspartic-type endopeptidase activity"/>
    <property type="evidence" value="ECO:0000318"/>
    <property type="project" value="GO_Central"/>
</dbReference>
<keyword evidence="4" id="KW-0378">Hydrolase</keyword>
<dbReference type="OrthoDB" id="1072226at2759"/>
<dbReference type="InterPro" id="IPR051708">
    <property type="entry name" value="Plant_Aspart_Prot_A1"/>
</dbReference>
<evidence type="ECO:0000256" key="5">
    <source>
        <dbReference type="ARBA" id="ARBA00023180"/>
    </source>
</evidence>
<dbReference type="AlphaFoldDB" id="A0A2I4DSQ9"/>
<dbReference type="Proteomes" id="UP000235220">
    <property type="component" value="Chromosome 2"/>
</dbReference>
<dbReference type="InterPro" id="IPR034161">
    <property type="entry name" value="Pepsin-like_plant"/>
</dbReference>
<dbReference type="PANTHER" id="PTHR47967:SF70">
    <property type="entry name" value="ASPARTIC PROTEINASE CDR1-LIKE"/>
    <property type="match status" value="1"/>
</dbReference>
<dbReference type="Pfam" id="PF14543">
    <property type="entry name" value="TAXi_N"/>
    <property type="match status" value="1"/>
</dbReference>
<dbReference type="GeneID" id="108983102"/>
<organism evidence="6 7">
    <name type="scientific">Juglans regia</name>
    <name type="common">English walnut</name>
    <dbReference type="NCBI Taxonomy" id="51240"/>
    <lineage>
        <taxon>Eukaryota</taxon>
        <taxon>Viridiplantae</taxon>
        <taxon>Streptophyta</taxon>
        <taxon>Embryophyta</taxon>
        <taxon>Tracheophyta</taxon>
        <taxon>Spermatophyta</taxon>
        <taxon>Magnoliopsida</taxon>
        <taxon>eudicotyledons</taxon>
        <taxon>Gunneridae</taxon>
        <taxon>Pentapetalae</taxon>
        <taxon>rosids</taxon>
        <taxon>fabids</taxon>
        <taxon>Fagales</taxon>
        <taxon>Juglandaceae</taxon>
        <taxon>Juglans</taxon>
    </lineage>
</organism>
<sequence>MAHVQSSRFHAVFLFLTVLVSLLCFTPSESAGFSLKLIPRFSPESPLYPGNISQSERIQKLAEISHARANYLMSKSSQNATIDPENIHLTVHEDSIVYSAELSLGTPQSSQFFLVDGGSGLIWTQCLPCINCFNQIPPLFNSIASTTYQKIQCNDPRCRKPFYKCVNEKCVYTQKYGGGAVTKGTLSTETFTFPYTNGRVLPVQDMIFGCSNDNQDFTFRGKKISGILGLNRAPESLVSQLKSTIQGRFSYCLVYVDREMEATSILRFGEDTVSTRRDYKTTPLMYQTMTSNYYLNLLDISVGDRRIGFPPGTFALKPNGNGGCIIDTGAIATLIDRGPYERVMKEFDEHFKSFGVQRVPKVGGMEYCYKYNPKFRAYIPMTFHFQGADYKVEPTYMYFHDNAKGYFCVALMPFAGKTVLGAWQQQDMLVLYDLNLGVVRFAPENCARDKF</sequence>
<evidence type="ECO:0000313" key="7">
    <source>
        <dbReference type="RefSeq" id="XP_018810188.2"/>
    </source>
</evidence>
<dbReference type="Gene3D" id="2.40.70.10">
    <property type="entry name" value="Acid Proteases"/>
    <property type="match status" value="2"/>
</dbReference>
<accession>A0A2I4DSQ9</accession>
<keyword evidence="6" id="KW-1185">Reference proteome</keyword>
<dbReference type="InterPro" id="IPR032799">
    <property type="entry name" value="TAXi_C"/>
</dbReference>
<comment type="similarity">
    <text evidence="1">Belongs to the peptidase A1 family.</text>
</comment>
<dbReference type="InterPro" id="IPR021109">
    <property type="entry name" value="Peptidase_aspartic_dom_sf"/>
</dbReference>
<gene>
    <name evidence="7" type="primary">LOC108983102</name>
</gene>
<dbReference type="PANTHER" id="PTHR47967">
    <property type="entry name" value="OS07G0603500 PROTEIN-RELATED"/>
    <property type="match status" value="1"/>
</dbReference>
<reference evidence="7" key="1">
    <citation type="submission" date="2025-08" db="UniProtKB">
        <authorList>
            <consortium name="RefSeq"/>
        </authorList>
    </citation>
    <scope>IDENTIFICATION</scope>
    <source>
        <tissue evidence="7">Leaves</tissue>
    </source>
</reference>
<dbReference type="InterPro" id="IPR032861">
    <property type="entry name" value="TAXi_N"/>
</dbReference>
<name>A0A2I4DSQ9_JUGRE</name>
<dbReference type="RefSeq" id="XP_018810188.2">
    <property type="nucleotide sequence ID" value="XM_018954643.2"/>
</dbReference>
<evidence type="ECO:0000256" key="2">
    <source>
        <dbReference type="ARBA" id="ARBA00022670"/>
    </source>
</evidence>
<evidence type="ECO:0000256" key="4">
    <source>
        <dbReference type="ARBA" id="ARBA00022801"/>
    </source>
</evidence>
<dbReference type="Pfam" id="PF14541">
    <property type="entry name" value="TAXi_C"/>
    <property type="match status" value="1"/>
</dbReference>
<dbReference type="GO" id="GO:0005576">
    <property type="term" value="C:extracellular region"/>
    <property type="evidence" value="ECO:0000318"/>
    <property type="project" value="GO_Central"/>
</dbReference>
<keyword evidence="2" id="KW-0645">Protease</keyword>
<evidence type="ECO:0000313" key="6">
    <source>
        <dbReference type="Proteomes" id="UP000235220"/>
    </source>
</evidence>
<keyword evidence="5" id="KW-0325">Glycoprotein</keyword>
<dbReference type="CDD" id="cd05476">
    <property type="entry name" value="pepsin_A_like_plant"/>
    <property type="match status" value="1"/>
</dbReference>
<dbReference type="InterPro" id="IPR033121">
    <property type="entry name" value="PEPTIDASE_A1"/>
</dbReference>
<dbReference type="SUPFAM" id="SSF50630">
    <property type="entry name" value="Acid proteases"/>
    <property type="match status" value="1"/>
</dbReference>